<protein>
    <submittedName>
        <fullName evidence="2">Uncharacterized protein</fullName>
    </submittedName>
</protein>
<evidence type="ECO:0000256" key="1">
    <source>
        <dbReference type="SAM" id="MobiDB-lite"/>
    </source>
</evidence>
<feature type="region of interest" description="Disordered" evidence="1">
    <location>
        <begin position="1"/>
        <end position="20"/>
    </location>
</feature>
<accession>A0A699TT56</accession>
<dbReference type="AlphaFoldDB" id="A0A699TT56"/>
<comment type="caution">
    <text evidence="2">The sequence shown here is derived from an EMBL/GenBank/DDBJ whole genome shotgun (WGS) entry which is preliminary data.</text>
</comment>
<organism evidence="2">
    <name type="scientific">Tanacetum cinerariifolium</name>
    <name type="common">Dalmatian daisy</name>
    <name type="synonym">Chrysanthemum cinerariifolium</name>
    <dbReference type="NCBI Taxonomy" id="118510"/>
    <lineage>
        <taxon>Eukaryota</taxon>
        <taxon>Viridiplantae</taxon>
        <taxon>Streptophyta</taxon>
        <taxon>Embryophyta</taxon>
        <taxon>Tracheophyta</taxon>
        <taxon>Spermatophyta</taxon>
        <taxon>Magnoliopsida</taxon>
        <taxon>eudicotyledons</taxon>
        <taxon>Gunneridae</taxon>
        <taxon>Pentapetalae</taxon>
        <taxon>asterids</taxon>
        <taxon>campanulids</taxon>
        <taxon>Asterales</taxon>
        <taxon>Asteraceae</taxon>
        <taxon>Asteroideae</taxon>
        <taxon>Anthemideae</taxon>
        <taxon>Anthemidinae</taxon>
        <taxon>Tanacetum</taxon>
    </lineage>
</organism>
<sequence length="20" mass="2188">VQCNTPKLGHNEIMSKSITS</sequence>
<feature type="non-terminal residue" evidence="2">
    <location>
        <position position="1"/>
    </location>
</feature>
<name>A0A699TT56_TANCI</name>
<evidence type="ECO:0000313" key="2">
    <source>
        <dbReference type="EMBL" id="GFD12980.1"/>
    </source>
</evidence>
<proteinExistence type="predicted"/>
<dbReference type="EMBL" id="BKCJ011269355">
    <property type="protein sequence ID" value="GFD12980.1"/>
    <property type="molecule type" value="Genomic_DNA"/>
</dbReference>
<reference evidence="2" key="1">
    <citation type="journal article" date="2019" name="Sci. Rep.">
        <title>Draft genome of Tanacetum cinerariifolium, the natural source of mosquito coil.</title>
        <authorList>
            <person name="Yamashiro T."/>
            <person name="Shiraishi A."/>
            <person name="Satake H."/>
            <person name="Nakayama K."/>
        </authorList>
    </citation>
    <scope>NUCLEOTIDE SEQUENCE</scope>
</reference>
<gene>
    <name evidence="2" type="ORF">Tci_884949</name>
</gene>